<dbReference type="PANTHER" id="PTHR47197:SF3">
    <property type="entry name" value="DIHYDRO-HEME D1 DEHYDROGENASE"/>
    <property type="match status" value="1"/>
</dbReference>
<proteinExistence type="predicted"/>
<feature type="compositionally biased region" description="Polar residues" evidence="1">
    <location>
        <begin position="151"/>
        <end position="163"/>
    </location>
</feature>
<feature type="region of interest" description="Disordered" evidence="1">
    <location>
        <begin position="239"/>
        <end position="262"/>
    </location>
</feature>
<organism evidence="3 4">
    <name type="scientific">Acidicapsa dinghuensis</name>
    <dbReference type="NCBI Taxonomy" id="2218256"/>
    <lineage>
        <taxon>Bacteria</taxon>
        <taxon>Pseudomonadati</taxon>
        <taxon>Acidobacteriota</taxon>
        <taxon>Terriglobia</taxon>
        <taxon>Terriglobales</taxon>
        <taxon>Acidobacteriaceae</taxon>
        <taxon>Acidicapsa</taxon>
    </lineage>
</organism>
<feature type="compositionally biased region" description="Basic and acidic residues" evidence="1">
    <location>
        <begin position="244"/>
        <end position="262"/>
    </location>
</feature>
<evidence type="ECO:0000256" key="1">
    <source>
        <dbReference type="SAM" id="MobiDB-lite"/>
    </source>
</evidence>
<dbReference type="SUPFAM" id="SSF51004">
    <property type="entry name" value="C-terminal (heme d1) domain of cytochrome cd1-nitrite reductase"/>
    <property type="match status" value="1"/>
</dbReference>
<dbReference type="EMBL" id="JBHSPH010000002">
    <property type="protein sequence ID" value="MFC5861655.1"/>
    <property type="molecule type" value="Genomic_DNA"/>
</dbReference>
<evidence type="ECO:0000313" key="4">
    <source>
        <dbReference type="Proteomes" id="UP001596091"/>
    </source>
</evidence>
<dbReference type="InterPro" id="IPR051200">
    <property type="entry name" value="Host-pathogen_enzymatic-act"/>
</dbReference>
<keyword evidence="2" id="KW-0732">Signal</keyword>
<keyword evidence="4" id="KW-1185">Reference proteome</keyword>
<reference evidence="4" key="1">
    <citation type="journal article" date="2019" name="Int. J. Syst. Evol. Microbiol.">
        <title>The Global Catalogue of Microorganisms (GCM) 10K type strain sequencing project: providing services to taxonomists for standard genome sequencing and annotation.</title>
        <authorList>
            <consortium name="The Broad Institute Genomics Platform"/>
            <consortium name="The Broad Institute Genome Sequencing Center for Infectious Disease"/>
            <person name="Wu L."/>
            <person name="Ma J."/>
        </authorList>
    </citation>
    <scope>NUCLEOTIDE SEQUENCE [LARGE SCALE GENOMIC DNA]</scope>
    <source>
        <strain evidence="4">JCM 4087</strain>
    </source>
</reference>
<name>A0ABW1EEI9_9BACT</name>
<dbReference type="RefSeq" id="WP_263337118.1">
    <property type="nucleotide sequence ID" value="NZ_JAGSYH010000004.1"/>
</dbReference>
<comment type="caution">
    <text evidence="3">The sequence shown here is derived from an EMBL/GenBank/DDBJ whole genome shotgun (WGS) entry which is preliminary data.</text>
</comment>
<protein>
    <submittedName>
        <fullName evidence="3">YncE family protein</fullName>
    </submittedName>
</protein>
<dbReference type="Gene3D" id="2.130.10.10">
    <property type="entry name" value="YVTN repeat-like/Quinoprotein amine dehydrogenase"/>
    <property type="match status" value="2"/>
</dbReference>
<evidence type="ECO:0000313" key="3">
    <source>
        <dbReference type="EMBL" id="MFC5861655.1"/>
    </source>
</evidence>
<dbReference type="InterPro" id="IPR015943">
    <property type="entry name" value="WD40/YVTN_repeat-like_dom_sf"/>
</dbReference>
<feature type="region of interest" description="Disordered" evidence="1">
    <location>
        <begin position="149"/>
        <end position="170"/>
    </location>
</feature>
<sequence>MNRFLAIVLLVTCSSVIGAIAQTPQATDLPGKPFFIKKTWIIGGEGNWDYLTMDPKTMQLFIPHGRIVQVVDVNTGQVVGQVTGLRDAHSVALDEEGQYGFVTDGGAASVIVFDRSSYQVIARIPTANNPRAAVFDASTGLVFAVCPDTTPEANPQRRGQSPSRRAAPEVQSTITVIDPQSHKRLADVLVPNQLGFAQADGRGTVYINDVKLNHVIYLHTQTVVSQIQNGLQRMETGAKANNADGKDNASDGNDGTDKHRSETRDYLVVDWTPQSQQSTDNIPNQLHSLSIGGGCVAPHGLAIDAADNRLFVACENMRMVVLNTEDGSQVTTLPIGAGNDALGFDADRGLIYASNGGGVGSLTIIRRDVVDTYHVIQELPTQARARTLAVNPDNGNVYLVTNVVGFDLNHDGGIGGLQTAAVPGSFRVLVVGN</sequence>
<evidence type="ECO:0000256" key="2">
    <source>
        <dbReference type="SAM" id="SignalP"/>
    </source>
</evidence>
<dbReference type="Proteomes" id="UP001596091">
    <property type="component" value="Unassembled WGS sequence"/>
</dbReference>
<gene>
    <name evidence="3" type="ORF">ACFPT7_05075</name>
</gene>
<feature type="signal peptide" evidence="2">
    <location>
        <begin position="1"/>
        <end position="21"/>
    </location>
</feature>
<dbReference type="InterPro" id="IPR011048">
    <property type="entry name" value="Haem_d1_sf"/>
</dbReference>
<accession>A0ABW1EEI9</accession>
<feature type="chain" id="PRO_5045260231" evidence="2">
    <location>
        <begin position="22"/>
        <end position="433"/>
    </location>
</feature>
<dbReference type="PANTHER" id="PTHR47197">
    <property type="entry name" value="PROTEIN NIRF"/>
    <property type="match status" value="1"/>
</dbReference>